<evidence type="ECO:0000256" key="4">
    <source>
        <dbReference type="ARBA" id="ARBA00047960"/>
    </source>
</evidence>
<evidence type="ECO:0000256" key="3">
    <source>
        <dbReference type="ARBA" id="ARBA00022679"/>
    </source>
</evidence>
<dbReference type="Gene3D" id="1.20.1050.10">
    <property type="match status" value="1"/>
</dbReference>
<feature type="non-terminal residue" evidence="8">
    <location>
        <position position="208"/>
    </location>
</feature>
<gene>
    <name evidence="8" type="ORF">M569_01048</name>
</gene>
<evidence type="ECO:0000256" key="2">
    <source>
        <dbReference type="ARBA" id="ARBA00012452"/>
    </source>
</evidence>
<dbReference type="InterPro" id="IPR010987">
    <property type="entry name" value="Glutathione-S-Trfase_C-like"/>
</dbReference>
<comment type="catalytic activity">
    <reaction evidence="4">
        <text>RX + glutathione = an S-substituted glutathione + a halide anion + H(+)</text>
        <dbReference type="Rhea" id="RHEA:16437"/>
        <dbReference type="ChEBI" id="CHEBI:15378"/>
        <dbReference type="ChEBI" id="CHEBI:16042"/>
        <dbReference type="ChEBI" id="CHEBI:17792"/>
        <dbReference type="ChEBI" id="CHEBI:57925"/>
        <dbReference type="ChEBI" id="CHEBI:90779"/>
        <dbReference type="EC" id="2.5.1.18"/>
    </reaction>
</comment>
<dbReference type="InterPro" id="IPR004045">
    <property type="entry name" value="Glutathione_S-Trfase_N"/>
</dbReference>
<feature type="domain" description="GST C-terminal" evidence="7">
    <location>
        <begin position="90"/>
        <end position="208"/>
    </location>
</feature>
<evidence type="ECO:0000256" key="5">
    <source>
        <dbReference type="ARBA" id="ARBA00081070"/>
    </source>
</evidence>
<evidence type="ECO:0000313" key="9">
    <source>
        <dbReference type="Proteomes" id="UP000015453"/>
    </source>
</evidence>
<evidence type="ECO:0000256" key="1">
    <source>
        <dbReference type="ARBA" id="ARBA00010128"/>
    </source>
</evidence>
<comment type="caution">
    <text evidence="8">The sequence shown here is derived from an EMBL/GenBank/DDBJ whole genome shotgun (WGS) entry which is preliminary data.</text>
</comment>
<dbReference type="OrthoDB" id="422574at2759"/>
<dbReference type="CDD" id="cd03187">
    <property type="entry name" value="GST_C_Phi"/>
    <property type="match status" value="1"/>
</dbReference>
<dbReference type="InterPro" id="IPR034347">
    <property type="entry name" value="GST_Phi_C"/>
</dbReference>
<sequence length="208" mass="23327">MAVKVYGPAYSACTQRVIACLVELGIEYDIVPVDLMKGEQKKPEFLVKQPFGQVPAVEDGDFKLFESRAIIRYYAAKTAAGGGKNLLGNTLEEKALVDQWLEVEVNNYNPLVFTLVLQIMVLPRAGLGGDAKVIEETKGKLERVLDVYEERLSKTEYLAGDEFTIADLSHLPNTTFLIGQGGMAESIRRRESLNSWWNRISNRPSWKK</sequence>
<dbReference type="InterPro" id="IPR040079">
    <property type="entry name" value="Glutathione_S-Trfase"/>
</dbReference>
<dbReference type="SFLD" id="SFLDS00019">
    <property type="entry name" value="Glutathione_Transferase_(cytos"/>
    <property type="match status" value="1"/>
</dbReference>
<dbReference type="SUPFAM" id="SSF52833">
    <property type="entry name" value="Thioredoxin-like"/>
    <property type="match status" value="1"/>
</dbReference>
<dbReference type="SUPFAM" id="SSF47616">
    <property type="entry name" value="GST C-terminal domain-like"/>
    <property type="match status" value="1"/>
</dbReference>
<name>S8D2T8_9LAMI</name>
<dbReference type="EC" id="2.5.1.18" evidence="2"/>
<feature type="domain" description="GST N-terminal" evidence="6">
    <location>
        <begin position="1"/>
        <end position="82"/>
    </location>
</feature>
<dbReference type="PROSITE" id="PS50404">
    <property type="entry name" value="GST_NTER"/>
    <property type="match status" value="1"/>
</dbReference>
<dbReference type="FunFam" id="1.20.1050.10:FF:000004">
    <property type="entry name" value="Glutathione S-transferase F2"/>
    <property type="match status" value="1"/>
</dbReference>
<dbReference type="InterPro" id="IPR004046">
    <property type="entry name" value="GST_C"/>
</dbReference>
<protein>
    <recommendedName>
        <fullName evidence="2">glutathione transferase</fullName>
        <ecNumber evidence="2">2.5.1.18</ecNumber>
    </recommendedName>
    <alternativeName>
        <fullName evidence="5">GST class-phi</fullName>
    </alternativeName>
</protein>
<dbReference type="Pfam" id="PF00043">
    <property type="entry name" value="GST_C"/>
    <property type="match status" value="1"/>
</dbReference>
<dbReference type="AlphaFoldDB" id="S8D2T8"/>
<dbReference type="GO" id="GO:0006749">
    <property type="term" value="P:glutathione metabolic process"/>
    <property type="evidence" value="ECO:0007669"/>
    <property type="project" value="TreeGrafter"/>
</dbReference>
<accession>S8D2T8</accession>
<dbReference type="FunFam" id="3.40.30.10:FF:000016">
    <property type="entry name" value="Glutathione S-transferase F2"/>
    <property type="match status" value="1"/>
</dbReference>
<evidence type="ECO:0000259" key="6">
    <source>
        <dbReference type="PROSITE" id="PS50404"/>
    </source>
</evidence>
<dbReference type="InterPro" id="IPR036249">
    <property type="entry name" value="Thioredoxin-like_sf"/>
</dbReference>
<proteinExistence type="inferred from homology"/>
<comment type="similarity">
    <text evidence="1">Belongs to the GST superfamily. Phi family.</text>
</comment>
<dbReference type="InterPro" id="IPR036282">
    <property type="entry name" value="Glutathione-S-Trfase_C_sf"/>
</dbReference>
<dbReference type="GO" id="GO:0004364">
    <property type="term" value="F:glutathione transferase activity"/>
    <property type="evidence" value="ECO:0007669"/>
    <property type="project" value="UniProtKB-EC"/>
</dbReference>
<dbReference type="Proteomes" id="UP000015453">
    <property type="component" value="Unassembled WGS sequence"/>
</dbReference>
<dbReference type="SFLD" id="SFLDG01154">
    <property type="entry name" value="Main.5:_Phi-like"/>
    <property type="match status" value="1"/>
</dbReference>
<dbReference type="EMBL" id="AUSU01000339">
    <property type="protein sequence ID" value="EPS73710.1"/>
    <property type="molecule type" value="Genomic_DNA"/>
</dbReference>
<evidence type="ECO:0000313" key="8">
    <source>
        <dbReference type="EMBL" id="EPS73710.1"/>
    </source>
</evidence>
<dbReference type="GO" id="GO:0005737">
    <property type="term" value="C:cytoplasm"/>
    <property type="evidence" value="ECO:0007669"/>
    <property type="project" value="TreeGrafter"/>
</dbReference>
<dbReference type="GO" id="GO:0009407">
    <property type="term" value="P:toxin catabolic process"/>
    <property type="evidence" value="ECO:0007669"/>
    <property type="project" value="UniProtKB-ARBA"/>
</dbReference>
<dbReference type="Pfam" id="PF02798">
    <property type="entry name" value="GST_N"/>
    <property type="match status" value="1"/>
</dbReference>
<dbReference type="CDD" id="cd03053">
    <property type="entry name" value="GST_N_Phi"/>
    <property type="match status" value="1"/>
</dbReference>
<dbReference type="SFLD" id="SFLDG00358">
    <property type="entry name" value="Main_(cytGST)"/>
    <property type="match status" value="1"/>
</dbReference>
<dbReference type="Gene3D" id="3.40.30.10">
    <property type="entry name" value="Glutaredoxin"/>
    <property type="match status" value="1"/>
</dbReference>
<dbReference type="PANTHER" id="PTHR43900">
    <property type="entry name" value="GLUTATHIONE S-TRANSFERASE RHO"/>
    <property type="match status" value="1"/>
</dbReference>
<dbReference type="GO" id="GO:0043295">
    <property type="term" value="F:glutathione binding"/>
    <property type="evidence" value="ECO:0007669"/>
    <property type="project" value="TreeGrafter"/>
</dbReference>
<dbReference type="PROSITE" id="PS50405">
    <property type="entry name" value="GST_CTER"/>
    <property type="match status" value="1"/>
</dbReference>
<evidence type="ECO:0000259" key="7">
    <source>
        <dbReference type="PROSITE" id="PS50405"/>
    </source>
</evidence>
<reference evidence="8 9" key="1">
    <citation type="journal article" date="2013" name="BMC Genomics">
        <title>The miniature genome of a carnivorous plant Genlisea aurea contains a low number of genes and short non-coding sequences.</title>
        <authorList>
            <person name="Leushkin E.V."/>
            <person name="Sutormin R.A."/>
            <person name="Nabieva E.R."/>
            <person name="Penin A.A."/>
            <person name="Kondrashov A.S."/>
            <person name="Logacheva M.D."/>
        </authorList>
    </citation>
    <scope>NUCLEOTIDE SEQUENCE [LARGE SCALE GENOMIC DNA]</scope>
</reference>
<keyword evidence="3" id="KW-0808">Transferase</keyword>
<keyword evidence="9" id="KW-1185">Reference proteome</keyword>
<dbReference type="PANTHER" id="PTHR43900:SF54">
    <property type="entry name" value="GLUTATHIONE S-TRANSFERASE F12"/>
    <property type="match status" value="1"/>
</dbReference>
<organism evidence="8 9">
    <name type="scientific">Genlisea aurea</name>
    <dbReference type="NCBI Taxonomy" id="192259"/>
    <lineage>
        <taxon>Eukaryota</taxon>
        <taxon>Viridiplantae</taxon>
        <taxon>Streptophyta</taxon>
        <taxon>Embryophyta</taxon>
        <taxon>Tracheophyta</taxon>
        <taxon>Spermatophyta</taxon>
        <taxon>Magnoliopsida</taxon>
        <taxon>eudicotyledons</taxon>
        <taxon>Gunneridae</taxon>
        <taxon>Pentapetalae</taxon>
        <taxon>asterids</taxon>
        <taxon>lamiids</taxon>
        <taxon>Lamiales</taxon>
        <taxon>Lentibulariaceae</taxon>
        <taxon>Genlisea</taxon>
    </lineage>
</organism>